<evidence type="ECO:0000313" key="5">
    <source>
        <dbReference type="Proteomes" id="UP000838412"/>
    </source>
</evidence>
<dbReference type="OMA" id="GYVYKHS"/>
<protein>
    <submittedName>
        <fullName evidence="4">CFL2 protein</fullName>
    </submittedName>
</protein>
<dbReference type="GO" id="GO:0015629">
    <property type="term" value="C:actin cytoskeleton"/>
    <property type="evidence" value="ECO:0007669"/>
    <property type="project" value="InterPro"/>
</dbReference>
<dbReference type="InterPro" id="IPR002108">
    <property type="entry name" value="ADF-H"/>
</dbReference>
<sequence>MASGIKISDEVVQAFDAVKGHKFKYVTYRVSDDETQIIVESQVKESTWEDFQAHFPLDKPLWAVYDFDYKSKEDHNRNKLVVLSWCPDELPIKKKMMHSSSTAALRKKCNGVAYQANDRSDLSYESVKEKVLERSY</sequence>
<name>A0A8J9ZUQ6_BRALA</name>
<dbReference type="Gene3D" id="3.40.20.10">
    <property type="entry name" value="Severin"/>
    <property type="match status" value="1"/>
</dbReference>
<dbReference type="OrthoDB" id="10249245at2759"/>
<dbReference type="SMART" id="SM00102">
    <property type="entry name" value="ADF"/>
    <property type="match status" value="1"/>
</dbReference>
<evidence type="ECO:0000256" key="2">
    <source>
        <dbReference type="ARBA" id="ARBA00023203"/>
    </source>
</evidence>
<comment type="similarity">
    <text evidence="1">Belongs to the actin-binding proteins ADF family.</text>
</comment>
<dbReference type="AlphaFoldDB" id="A0A8J9ZUQ6"/>
<evidence type="ECO:0000313" key="4">
    <source>
        <dbReference type="EMBL" id="CAH1263976.1"/>
    </source>
</evidence>
<gene>
    <name evidence="4" type="primary">CFL2</name>
    <name evidence="4" type="ORF">BLAG_LOCUS18494</name>
</gene>
<dbReference type="InterPro" id="IPR017904">
    <property type="entry name" value="ADF/Cofilin"/>
</dbReference>
<keyword evidence="5" id="KW-1185">Reference proteome</keyword>
<dbReference type="Pfam" id="PF00241">
    <property type="entry name" value="Cofilin_ADF"/>
    <property type="match status" value="1"/>
</dbReference>
<evidence type="ECO:0000256" key="1">
    <source>
        <dbReference type="ARBA" id="ARBA00006844"/>
    </source>
</evidence>
<feature type="domain" description="ADF-H" evidence="3">
    <location>
        <begin position="4"/>
        <end position="132"/>
    </location>
</feature>
<dbReference type="CDD" id="cd11286">
    <property type="entry name" value="ADF_cofilin_like"/>
    <property type="match status" value="1"/>
</dbReference>
<keyword evidence="2" id="KW-0009">Actin-binding</keyword>
<dbReference type="PANTHER" id="PTHR11913">
    <property type="entry name" value="COFILIN-RELATED"/>
    <property type="match status" value="1"/>
</dbReference>
<reference evidence="4" key="1">
    <citation type="submission" date="2022-01" db="EMBL/GenBank/DDBJ databases">
        <authorList>
            <person name="Braso-Vives M."/>
        </authorList>
    </citation>
    <scope>NUCLEOTIDE SEQUENCE</scope>
</reference>
<dbReference type="InterPro" id="IPR029006">
    <property type="entry name" value="ADF-H/Gelsolin-like_dom_sf"/>
</dbReference>
<dbReference type="PROSITE" id="PS51263">
    <property type="entry name" value="ADF_H"/>
    <property type="match status" value="1"/>
</dbReference>
<dbReference type="GO" id="GO:0030042">
    <property type="term" value="P:actin filament depolymerization"/>
    <property type="evidence" value="ECO:0007669"/>
    <property type="project" value="InterPro"/>
</dbReference>
<dbReference type="SUPFAM" id="SSF55753">
    <property type="entry name" value="Actin depolymerizing proteins"/>
    <property type="match status" value="1"/>
</dbReference>
<proteinExistence type="inferred from homology"/>
<organism evidence="4 5">
    <name type="scientific">Branchiostoma lanceolatum</name>
    <name type="common">Common lancelet</name>
    <name type="synonym">Amphioxus lanceolatum</name>
    <dbReference type="NCBI Taxonomy" id="7740"/>
    <lineage>
        <taxon>Eukaryota</taxon>
        <taxon>Metazoa</taxon>
        <taxon>Chordata</taxon>
        <taxon>Cephalochordata</taxon>
        <taxon>Leptocardii</taxon>
        <taxon>Amphioxiformes</taxon>
        <taxon>Branchiostomatidae</taxon>
        <taxon>Branchiostoma</taxon>
    </lineage>
</organism>
<accession>A0A8J9ZUQ6</accession>
<dbReference type="Proteomes" id="UP000838412">
    <property type="component" value="Chromosome 4"/>
</dbReference>
<evidence type="ECO:0000259" key="3">
    <source>
        <dbReference type="PROSITE" id="PS51263"/>
    </source>
</evidence>
<dbReference type="EMBL" id="OV696689">
    <property type="protein sequence ID" value="CAH1263976.1"/>
    <property type="molecule type" value="Genomic_DNA"/>
</dbReference>
<dbReference type="GO" id="GO:0003779">
    <property type="term" value="F:actin binding"/>
    <property type="evidence" value="ECO:0007669"/>
    <property type="project" value="UniProtKB-KW"/>
</dbReference>